<organism evidence="2 3">
    <name type="scientific">Aquibium pacificus</name>
    <dbReference type="NCBI Taxonomy" id="3153579"/>
    <lineage>
        <taxon>Bacteria</taxon>
        <taxon>Pseudomonadati</taxon>
        <taxon>Pseudomonadota</taxon>
        <taxon>Alphaproteobacteria</taxon>
        <taxon>Hyphomicrobiales</taxon>
        <taxon>Phyllobacteriaceae</taxon>
        <taxon>Aquibium</taxon>
    </lineage>
</organism>
<evidence type="ECO:0000256" key="1">
    <source>
        <dbReference type="SAM" id="SignalP"/>
    </source>
</evidence>
<dbReference type="Proteomes" id="UP001556692">
    <property type="component" value="Unassembled WGS sequence"/>
</dbReference>
<feature type="signal peptide" evidence="1">
    <location>
        <begin position="1"/>
        <end position="24"/>
    </location>
</feature>
<keyword evidence="1" id="KW-0732">Signal</keyword>
<feature type="chain" id="PRO_5046357725" evidence="1">
    <location>
        <begin position="25"/>
        <end position="97"/>
    </location>
</feature>
<sequence length="97" mass="10775">MQTSRFSILLAAFCALAAPASLHAQSENPAWLDELARQIADQEQCEVGFYIFMDEQKLGGRKTVQAKLQCVDGRQFDASRTEPATEFEISECGTRVC</sequence>
<accession>A0ABV3SKD0</accession>
<protein>
    <submittedName>
        <fullName evidence="2">Uncharacterized protein</fullName>
    </submittedName>
</protein>
<dbReference type="EMBL" id="JBDPGJ010000003">
    <property type="protein sequence ID" value="MEX0407235.1"/>
    <property type="molecule type" value="Genomic_DNA"/>
</dbReference>
<proteinExistence type="predicted"/>
<evidence type="ECO:0000313" key="3">
    <source>
        <dbReference type="Proteomes" id="UP001556692"/>
    </source>
</evidence>
<evidence type="ECO:0000313" key="2">
    <source>
        <dbReference type="EMBL" id="MEX0407235.1"/>
    </source>
</evidence>
<reference evidence="2 3" key="1">
    <citation type="submission" date="2024-05" db="EMBL/GenBank/DDBJ databases">
        <authorList>
            <person name="Jiang F."/>
        </authorList>
    </citation>
    <scope>NUCLEOTIDE SEQUENCE [LARGE SCALE GENOMIC DNA]</scope>
    <source>
        <strain evidence="2 3">LZ166</strain>
    </source>
</reference>
<dbReference type="RefSeq" id="WP_367955100.1">
    <property type="nucleotide sequence ID" value="NZ_JBDPGJ010000003.1"/>
</dbReference>
<gene>
    <name evidence="2" type="ORF">ABGN05_16330</name>
</gene>
<name>A0ABV3SKD0_9HYPH</name>
<comment type="caution">
    <text evidence="2">The sequence shown here is derived from an EMBL/GenBank/DDBJ whole genome shotgun (WGS) entry which is preliminary data.</text>
</comment>
<keyword evidence="3" id="KW-1185">Reference proteome</keyword>